<name>A0A0R1UBD0_9LACO</name>
<evidence type="ECO:0000313" key="2">
    <source>
        <dbReference type="Proteomes" id="UP000051922"/>
    </source>
</evidence>
<evidence type="ECO:0000313" key="1">
    <source>
        <dbReference type="EMBL" id="KRL87051.1"/>
    </source>
</evidence>
<keyword evidence="2" id="KW-1185">Reference proteome</keyword>
<dbReference type="InterPro" id="IPR036388">
    <property type="entry name" value="WH-like_DNA-bd_sf"/>
</dbReference>
<organism evidence="1 2">
    <name type="scientific">Lacticaseibacillus pantheris DSM 15945 = JCM 12539 = NBRC 106106</name>
    <dbReference type="NCBI Taxonomy" id="1423783"/>
    <lineage>
        <taxon>Bacteria</taxon>
        <taxon>Bacillati</taxon>
        <taxon>Bacillota</taxon>
        <taxon>Bacilli</taxon>
        <taxon>Lactobacillales</taxon>
        <taxon>Lactobacillaceae</taxon>
        <taxon>Lacticaseibacillus</taxon>
    </lineage>
</organism>
<reference evidence="1 2" key="1">
    <citation type="journal article" date="2015" name="Genome Announc.">
        <title>Expanding the biotechnology potential of lactobacilli through comparative genomics of 213 strains and associated genera.</title>
        <authorList>
            <person name="Sun Z."/>
            <person name="Harris H.M."/>
            <person name="McCann A."/>
            <person name="Guo C."/>
            <person name="Argimon S."/>
            <person name="Zhang W."/>
            <person name="Yang X."/>
            <person name="Jeffery I.B."/>
            <person name="Cooney J.C."/>
            <person name="Kagawa T.F."/>
            <person name="Liu W."/>
            <person name="Song Y."/>
            <person name="Salvetti E."/>
            <person name="Wrobel A."/>
            <person name="Rasinkangas P."/>
            <person name="Parkhill J."/>
            <person name="Rea M.C."/>
            <person name="O'Sullivan O."/>
            <person name="Ritari J."/>
            <person name="Douillard F.P."/>
            <person name="Paul Ross R."/>
            <person name="Yang R."/>
            <person name="Briner A.E."/>
            <person name="Felis G.E."/>
            <person name="de Vos W.M."/>
            <person name="Barrangou R."/>
            <person name="Klaenhammer T.R."/>
            <person name="Caufield P.W."/>
            <person name="Cui Y."/>
            <person name="Zhang H."/>
            <person name="O'Toole P.W."/>
        </authorList>
    </citation>
    <scope>NUCLEOTIDE SEQUENCE [LARGE SCALE GENOMIC DNA]</scope>
    <source>
        <strain evidence="1 2">DSM 15945</strain>
    </source>
</reference>
<proteinExistence type="predicted"/>
<dbReference type="SUPFAM" id="SSF46955">
    <property type="entry name" value="Putative DNA-binding domain"/>
    <property type="match status" value="1"/>
</dbReference>
<protein>
    <recommendedName>
        <fullName evidence="3">Helix-turn-helix domain-containing protein</fullName>
    </recommendedName>
</protein>
<dbReference type="RefSeq" id="WP_054650773.1">
    <property type="nucleotide sequence ID" value="NZ_AZFJ01000032.1"/>
</dbReference>
<comment type="caution">
    <text evidence="1">The sequence shown here is derived from an EMBL/GenBank/DDBJ whole genome shotgun (WGS) entry which is preliminary data.</text>
</comment>
<dbReference type="Proteomes" id="UP000051922">
    <property type="component" value="Unassembled WGS sequence"/>
</dbReference>
<gene>
    <name evidence="1" type="ORF">FC50_GL000020</name>
</gene>
<dbReference type="PATRIC" id="fig|1423783.4.peg.23"/>
<dbReference type="EMBL" id="AZFJ01000032">
    <property type="protein sequence ID" value="KRL87051.1"/>
    <property type="molecule type" value="Genomic_DNA"/>
</dbReference>
<sequence length="89" mass="10045">MQINLPVPDEFTDELRHEMQQVAVAAFKEAGAKHAAADYMDVKHVAEYLGVSTATVRKFTVMGMPRIQIDGVTRYNKAAVDQFMHSYEQ</sequence>
<dbReference type="AlphaFoldDB" id="A0A0R1UBD0"/>
<dbReference type="InterPro" id="IPR009061">
    <property type="entry name" value="DNA-bd_dom_put_sf"/>
</dbReference>
<dbReference type="OrthoDB" id="2222372at2"/>
<evidence type="ECO:0008006" key="3">
    <source>
        <dbReference type="Google" id="ProtNLM"/>
    </source>
</evidence>
<dbReference type="Gene3D" id="1.10.10.10">
    <property type="entry name" value="Winged helix-like DNA-binding domain superfamily/Winged helix DNA-binding domain"/>
    <property type="match status" value="1"/>
</dbReference>
<accession>A0A0R1UBD0</accession>